<dbReference type="SUPFAM" id="SSF57756">
    <property type="entry name" value="Retrovirus zinc finger-like domains"/>
    <property type="match status" value="1"/>
</dbReference>
<dbReference type="GO" id="GO:0003676">
    <property type="term" value="F:nucleic acid binding"/>
    <property type="evidence" value="ECO:0007669"/>
    <property type="project" value="InterPro"/>
</dbReference>
<evidence type="ECO:0000256" key="1">
    <source>
        <dbReference type="SAM" id="Coils"/>
    </source>
</evidence>
<dbReference type="Proteomes" id="UP000326396">
    <property type="component" value="Linkage Group LG1"/>
</dbReference>
<sequence>MAIVQAKEARDAFTNGESHTDPKQVWDGLKTRYLGVERVRAARLSTLRRELEGLRMKESEAIDDFVAKLNGLASKARGLGEEFEEKELVRRLLDSMPKPYFQIVTSIEQWFDLDTMHFDEAVGRLKAYEERMKGHEEKEEEKGQLLLASEQKYGESSGRGRGRGRSYSRGERGRRRGMGRGGGKNRFRCFDCEAFGHFGYECTKWKDEEKEANLIESDELTLL</sequence>
<feature type="coiled-coil region" evidence="1">
    <location>
        <begin position="118"/>
        <end position="145"/>
    </location>
</feature>
<feature type="region of interest" description="Disordered" evidence="2">
    <location>
        <begin position="150"/>
        <end position="181"/>
    </location>
</feature>
<dbReference type="GO" id="GO:0008270">
    <property type="term" value="F:zinc ion binding"/>
    <property type="evidence" value="ECO:0007669"/>
    <property type="project" value="InterPro"/>
</dbReference>
<dbReference type="EMBL" id="SZYD01000001">
    <property type="protein sequence ID" value="KAD7477535.1"/>
    <property type="molecule type" value="Genomic_DNA"/>
</dbReference>
<keyword evidence="1" id="KW-0175">Coiled coil</keyword>
<feature type="region of interest" description="Disordered" evidence="2">
    <location>
        <begin position="1"/>
        <end position="21"/>
    </location>
</feature>
<proteinExistence type="predicted"/>
<gene>
    <name evidence="3" type="ORF">E3N88_00671</name>
</gene>
<dbReference type="OrthoDB" id="851096at2759"/>
<evidence type="ECO:0000313" key="4">
    <source>
        <dbReference type="Proteomes" id="UP000326396"/>
    </source>
</evidence>
<feature type="compositionally biased region" description="Basic residues" evidence="2">
    <location>
        <begin position="160"/>
        <end position="181"/>
    </location>
</feature>
<evidence type="ECO:0008006" key="5">
    <source>
        <dbReference type="Google" id="ProtNLM"/>
    </source>
</evidence>
<name>A0A5N6PYT0_9ASTR</name>
<keyword evidence="4" id="KW-1185">Reference proteome</keyword>
<reference evidence="3 4" key="1">
    <citation type="submission" date="2019-05" db="EMBL/GenBank/DDBJ databases">
        <title>Mikania micrantha, genome provides insights into the molecular mechanism of rapid growth.</title>
        <authorList>
            <person name="Liu B."/>
        </authorList>
    </citation>
    <scope>NUCLEOTIDE SEQUENCE [LARGE SCALE GENOMIC DNA]</scope>
    <source>
        <strain evidence="3">NLD-2019</strain>
        <tissue evidence="3">Leaf</tissue>
    </source>
</reference>
<dbReference type="Pfam" id="PF14223">
    <property type="entry name" value="Retrotran_gag_2"/>
    <property type="match status" value="1"/>
</dbReference>
<dbReference type="PANTHER" id="PTHR35317">
    <property type="entry name" value="OS04G0629600 PROTEIN"/>
    <property type="match status" value="1"/>
</dbReference>
<protein>
    <recommendedName>
        <fullName evidence="5">CCHC-type domain-containing protein</fullName>
    </recommendedName>
</protein>
<evidence type="ECO:0000313" key="3">
    <source>
        <dbReference type="EMBL" id="KAD7477535.1"/>
    </source>
</evidence>
<organism evidence="3 4">
    <name type="scientific">Mikania micrantha</name>
    <name type="common">bitter vine</name>
    <dbReference type="NCBI Taxonomy" id="192012"/>
    <lineage>
        <taxon>Eukaryota</taxon>
        <taxon>Viridiplantae</taxon>
        <taxon>Streptophyta</taxon>
        <taxon>Embryophyta</taxon>
        <taxon>Tracheophyta</taxon>
        <taxon>Spermatophyta</taxon>
        <taxon>Magnoliopsida</taxon>
        <taxon>eudicotyledons</taxon>
        <taxon>Gunneridae</taxon>
        <taxon>Pentapetalae</taxon>
        <taxon>asterids</taxon>
        <taxon>campanulids</taxon>
        <taxon>Asterales</taxon>
        <taxon>Asteraceae</taxon>
        <taxon>Asteroideae</taxon>
        <taxon>Heliantheae alliance</taxon>
        <taxon>Eupatorieae</taxon>
        <taxon>Mikania</taxon>
    </lineage>
</organism>
<accession>A0A5N6PYT0</accession>
<dbReference type="InterPro" id="IPR036875">
    <property type="entry name" value="Znf_CCHC_sf"/>
</dbReference>
<comment type="caution">
    <text evidence="3">The sequence shown here is derived from an EMBL/GenBank/DDBJ whole genome shotgun (WGS) entry which is preliminary data.</text>
</comment>
<dbReference type="PANTHER" id="PTHR35317:SF44">
    <property type="entry name" value="RNA-DIRECTED DNA POLYMERASE"/>
    <property type="match status" value="1"/>
</dbReference>
<evidence type="ECO:0000256" key="2">
    <source>
        <dbReference type="SAM" id="MobiDB-lite"/>
    </source>
</evidence>
<dbReference type="AlphaFoldDB" id="A0A5N6PYT0"/>